<evidence type="ECO:0000256" key="3">
    <source>
        <dbReference type="ARBA" id="ARBA00022691"/>
    </source>
</evidence>
<dbReference type="GO" id="GO:0005654">
    <property type="term" value="C:nucleoplasm"/>
    <property type="evidence" value="ECO:0007669"/>
    <property type="project" value="TreeGrafter"/>
</dbReference>
<feature type="domain" description="SAM-dependent MTase TRM10-type" evidence="5">
    <location>
        <begin position="1"/>
        <end position="215"/>
    </location>
</feature>
<organism evidence="6">
    <name type="scientific">Notodromas monacha</name>
    <dbReference type="NCBI Taxonomy" id="399045"/>
    <lineage>
        <taxon>Eukaryota</taxon>
        <taxon>Metazoa</taxon>
        <taxon>Ecdysozoa</taxon>
        <taxon>Arthropoda</taxon>
        <taxon>Crustacea</taxon>
        <taxon>Oligostraca</taxon>
        <taxon>Ostracoda</taxon>
        <taxon>Podocopa</taxon>
        <taxon>Podocopida</taxon>
        <taxon>Cypridocopina</taxon>
        <taxon>Cypridoidea</taxon>
        <taxon>Cyprididae</taxon>
        <taxon>Notodromas</taxon>
    </lineage>
</organism>
<dbReference type="Gene3D" id="3.40.1280.30">
    <property type="match status" value="1"/>
</dbReference>
<dbReference type="InterPro" id="IPR028564">
    <property type="entry name" value="MT_TRM10-typ"/>
</dbReference>
<keyword evidence="7" id="KW-1185">Reference proteome</keyword>
<dbReference type="GO" id="GO:0000049">
    <property type="term" value="F:tRNA binding"/>
    <property type="evidence" value="ECO:0007669"/>
    <property type="project" value="TreeGrafter"/>
</dbReference>
<accession>A0A7R9BIL4</accession>
<proteinExistence type="predicted"/>
<evidence type="ECO:0000313" key="6">
    <source>
        <dbReference type="EMBL" id="CAD7274641.1"/>
    </source>
</evidence>
<dbReference type="PANTHER" id="PTHR13563">
    <property type="entry name" value="TRNA (GUANINE-9-) METHYLTRANSFERASE"/>
    <property type="match status" value="1"/>
</dbReference>
<evidence type="ECO:0000259" key="5">
    <source>
        <dbReference type="PROSITE" id="PS51675"/>
    </source>
</evidence>
<dbReference type="InterPro" id="IPR038459">
    <property type="entry name" value="MT_TRM10-typ_sf"/>
</dbReference>
<dbReference type="InterPro" id="IPR007356">
    <property type="entry name" value="tRNA_m1G_MeTrfase_euk"/>
</dbReference>
<dbReference type="EMBL" id="OA882313">
    <property type="protein sequence ID" value="CAD7274641.1"/>
    <property type="molecule type" value="Genomic_DNA"/>
</dbReference>
<dbReference type="GO" id="GO:0008168">
    <property type="term" value="F:methyltransferase activity"/>
    <property type="evidence" value="ECO:0007669"/>
    <property type="project" value="UniProtKB-KW"/>
</dbReference>
<dbReference type="PROSITE" id="PS51675">
    <property type="entry name" value="SAM_MT_TRM10"/>
    <property type="match status" value="1"/>
</dbReference>
<evidence type="ECO:0000313" key="7">
    <source>
        <dbReference type="Proteomes" id="UP000678499"/>
    </source>
</evidence>
<reference evidence="6" key="1">
    <citation type="submission" date="2020-11" db="EMBL/GenBank/DDBJ databases">
        <authorList>
            <person name="Tran Van P."/>
        </authorList>
    </citation>
    <scope>NUCLEOTIDE SEQUENCE</scope>
</reference>
<name>A0A7R9BIL4_9CRUS</name>
<dbReference type="PANTHER" id="PTHR13563:SF19">
    <property type="entry name" value="TRNA METHYLTRANSFERASE 10 HOMOLOG B"/>
    <property type="match status" value="1"/>
</dbReference>
<feature type="compositionally biased region" description="Basic and acidic residues" evidence="4">
    <location>
        <begin position="24"/>
        <end position="42"/>
    </location>
</feature>
<feature type="compositionally biased region" description="Basic residues" evidence="4">
    <location>
        <begin position="43"/>
        <end position="52"/>
    </location>
</feature>
<sequence length="245" mass="27920">MSEDGLSKPSSERKLSKNQARKMARFERSQQIMKEKRIAERQRRSKLRKAGIKKPRISNSEFGEKLRISMLQNAPTVCVDFQFADLMSSKVAMSNEDVLNGNSKEKIIMLSPDADLPLENVENGHIYVLGGLVDETRQQGKTASLAKLKGLQCRRLPILEYMKKAETGTYNQILALNQEISGKIASAGFRIEPKSIRALLQCFQGKLLQQRTHSSFRNPRDSETTHRFLRSEILRVWLVFLSLLV</sequence>
<dbReference type="OrthoDB" id="278300at2759"/>
<dbReference type="GO" id="GO:0002939">
    <property type="term" value="P:tRNA N1-guanine methylation"/>
    <property type="evidence" value="ECO:0007669"/>
    <property type="project" value="TreeGrafter"/>
</dbReference>
<feature type="region of interest" description="Disordered" evidence="4">
    <location>
        <begin position="1"/>
        <end position="52"/>
    </location>
</feature>
<gene>
    <name evidence="6" type="ORF">NMOB1V02_LOCUS2466</name>
</gene>
<dbReference type="Proteomes" id="UP000678499">
    <property type="component" value="Unassembled WGS sequence"/>
</dbReference>
<evidence type="ECO:0000256" key="4">
    <source>
        <dbReference type="SAM" id="MobiDB-lite"/>
    </source>
</evidence>
<dbReference type="AlphaFoldDB" id="A0A7R9BIL4"/>
<keyword evidence="3" id="KW-0949">S-adenosyl-L-methionine</keyword>
<dbReference type="EMBL" id="CAJPEX010000276">
    <property type="protein sequence ID" value="CAG0914793.1"/>
    <property type="molecule type" value="Genomic_DNA"/>
</dbReference>
<evidence type="ECO:0000256" key="1">
    <source>
        <dbReference type="ARBA" id="ARBA00022603"/>
    </source>
</evidence>
<keyword evidence="1" id="KW-0489">Methyltransferase</keyword>
<keyword evidence="2" id="KW-0808">Transferase</keyword>
<evidence type="ECO:0000256" key="2">
    <source>
        <dbReference type="ARBA" id="ARBA00022679"/>
    </source>
</evidence>
<protein>
    <recommendedName>
        <fullName evidence="5">SAM-dependent MTase TRM10-type domain-containing protein</fullName>
    </recommendedName>
</protein>